<evidence type="ECO:0000256" key="1">
    <source>
        <dbReference type="ARBA" id="ARBA00001947"/>
    </source>
</evidence>
<keyword evidence="11" id="KW-1185">Reference proteome</keyword>
<dbReference type="SUPFAM" id="SSF48239">
    <property type="entry name" value="Terpenoid cyclases/Protein prenyltransferases"/>
    <property type="match status" value="1"/>
</dbReference>
<evidence type="ECO:0000313" key="10">
    <source>
        <dbReference type="EMBL" id="KAF2716991.1"/>
    </source>
</evidence>
<keyword evidence="6" id="KW-0677">Repeat</keyword>
<comment type="cofactor">
    <cofactor evidence="1">
        <name>Zn(2+)</name>
        <dbReference type="ChEBI" id="CHEBI:29105"/>
    </cofactor>
</comment>
<organism evidence="10 11">
    <name type="scientific">Polychaeton citri CBS 116435</name>
    <dbReference type="NCBI Taxonomy" id="1314669"/>
    <lineage>
        <taxon>Eukaryota</taxon>
        <taxon>Fungi</taxon>
        <taxon>Dikarya</taxon>
        <taxon>Ascomycota</taxon>
        <taxon>Pezizomycotina</taxon>
        <taxon>Dothideomycetes</taxon>
        <taxon>Dothideomycetidae</taxon>
        <taxon>Capnodiales</taxon>
        <taxon>Capnodiaceae</taxon>
        <taxon>Polychaeton</taxon>
    </lineage>
</organism>
<proteinExistence type="inferred from homology"/>
<evidence type="ECO:0000313" key="11">
    <source>
        <dbReference type="Proteomes" id="UP000799441"/>
    </source>
</evidence>
<dbReference type="Pfam" id="PF00432">
    <property type="entry name" value="Prenyltrans"/>
    <property type="match status" value="1"/>
</dbReference>
<feature type="region of interest" description="Disordered" evidence="8">
    <location>
        <begin position="1"/>
        <end position="40"/>
    </location>
</feature>
<evidence type="ECO:0000256" key="5">
    <source>
        <dbReference type="ARBA" id="ARBA00022723"/>
    </source>
</evidence>
<evidence type="ECO:0000256" key="4">
    <source>
        <dbReference type="ARBA" id="ARBA00022679"/>
    </source>
</evidence>
<dbReference type="FunFam" id="1.50.10.20:FF:000014">
    <property type="entry name" value="Protein farnesyltransferase subunit beta"/>
    <property type="match status" value="1"/>
</dbReference>
<dbReference type="AlphaFoldDB" id="A0A9P4Q1Y4"/>
<evidence type="ECO:0000256" key="7">
    <source>
        <dbReference type="ARBA" id="ARBA00022833"/>
    </source>
</evidence>
<evidence type="ECO:0000256" key="8">
    <source>
        <dbReference type="SAM" id="MobiDB-lite"/>
    </source>
</evidence>
<keyword evidence="3" id="KW-0637">Prenyltransferase</keyword>
<keyword evidence="7" id="KW-0862">Zinc</keyword>
<reference evidence="10" key="1">
    <citation type="journal article" date="2020" name="Stud. Mycol.">
        <title>101 Dothideomycetes genomes: a test case for predicting lifestyles and emergence of pathogens.</title>
        <authorList>
            <person name="Haridas S."/>
            <person name="Albert R."/>
            <person name="Binder M."/>
            <person name="Bloem J."/>
            <person name="Labutti K."/>
            <person name="Salamov A."/>
            <person name="Andreopoulos B."/>
            <person name="Baker S."/>
            <person name="Barry K."/>
            <person name="Bills G."/>
            <person name="Bluhm B."/>
            <person name="Cannon C."/>
            <person name="Castanera R."/>
            <person name="Culley D."/>
            <person name="Daum C."/>
            <person name="Ezra D."/>
            <person name="Gonzalez J."/>
            <person name="Henrissat B."/>
            <person name="Kuo A."/>
            <person name="Liang C."/>
            <person name="Lipzen A."/>
            <person name="Lutzoni F."/>
            <person name="Magnuson J."/>
            <person name="Mondo S."/>
            <person name="Nolan M."/>
            <person name="Ohm R."/>
            <person name="Pangilinan J."/>
            <person name="Park H.-J."/>
            <person name="Ramirez L."/>
            <person name="Alfaro M."/>
            <person name="Sun H."/>
            <person name="Tritt A."/>
            <person name="Yoshinaga Y."/>
            <person name="Zwiers L.-H."/>
            <person name="Turgeon B."/>
            <person name="Goodwin S."/>
            <person name="Spatafora J."/>
            <person name="Crous P."/>
            <person name="Grigoriev I."/>
        </authorList>
    </citation>
    <scope>NUCLEOTIDE SEQUENCE</scope>
    <source>
        <strain evidence="10">CBS 116435</strain>
    </source>
</reference>
<gene>
    <name evidence="10" type="ORF">K431DRAFT_288937</name>
</gene>
<feature type="compositionally biased region" description="Polar residues" evidence="8">
    <location>
        <begin position="9"/>
        <end position="32"/>
    </location>
</feature>
<dbReference type="GO" id="GO:0046872">
    <property type="term" value="F:metal ion binding"/>
    <property type="evidence" value="ECO:0007669"/>
    <property type="project" value="UniProtKB-KW"/>
</dbReference>
<dbReference type="InterPro" id="IPR045089">
    <property type="entry name" value="PGGT1B-like"/>
</dbReference>
<dbReference type="GO" id="GO:0005965">
    <property type="term" value="C:protein farnesyltransferase complex"/>
    <property type="evidence" value="ECO:0007669"/>
    <property type="project" value="TreeGrafter"/>
</dbReference>
<dbReference type="InterPro" id="IPR001330">
    <property type="entry name" value="Prenyltrans"/>
</dbReference>
<keyword evidence="4" id="KW-0808">Transferase</keyword>
<sequence length="496" mass="54422">MPPSRDISRANTSDEAAQDSSNRIVELSPSSDDGNEYFDGIPFPGSHLKKSSSKPLPNWLSGPQFSLIHDDLETKTSHDQRKTLDECLQLLTLDDTQGLELNTHEIPRLRKDAHAGFLRNTLTPLPSGYVLIDASRPWFFYWSMAGLACLGEDVSYYKQRLQETVAPLQNPSGGFGGGHGQLSHCAATYATTLALACVDGLDMIDRQAMWHWLGTVKQSDGGFRMSVNAEEDIRGAYCAMTVIVLLNLPLELPPDAPARSAGLTRFTDHLGEWIGACQTHEGGMAGAPTNEAHGAYAFCALACLCILNAPHVSIPKYLDTQALARCLASLQTTPEGGFAGRTNKLVDACYSHWVGGCWALLQAALIGTSQLHEGEDLWNREALIRYLLCCGQQPGRKGGMRDKPSTRPDGYHTCYSLAGLSAAMNHYHYKSGQPTNDKDSGRLLSAFNWTGQRASEEERNRWKVDESDIVGFVHPVFVIPFASVERSRKQFEKGGF</sequence>
<dbReference type="InterPro" id="IPR008930">
    <property type="entry name" value="Terpenoid_cyclase/PrenylTrfase"/>
</dbReference>
<dbReference type="Gene3D" id="1.50.10.20">
    <property type="match status" value="1"/>
</dbReference>
<dbReference type="Proteomes" id="UP000799441">
    <property type="component" value="Unassembled WGS sequence"/>
</dbReference>
<dbReference type="PANTHER" id="PTHR11774">
    <property type="entry name" value="GERANYLGERANYL TRANSFERASE TYPE BETA SUBUNIT"/>
    <property type="match status" value="1"/>
</dbReference>
<protein>
    <submittedName>
        <fullName evidence="10">Terpenoid cyclases/Protein prenyltransferase</fullName>
    </submittedName>
</protein>
<evidence type="ECO:0000259" key="9">
    <source>
        <dbReference type="Pfam" id="PF00432"/>
    </source>
</evidence>
<dbReference type="PANTHER" id="PTHR11774:SF6">
    <property type="entry name" value="PROTEIN FARNESYLTRANSFERASE SUBUNIT BETA"/>
    <property type="match status" value="1"/>
</dbReference>
<dbReference type="OrthoDB" id="10261146at2759"/>
<evidence type="ECO:0000256" key="2">
    <source>
        <dbReference type="ARBA" id="ARBA00010497"/>
    </source>
</evidence>
<evidence type="ECO:0000256" key="6">
    <source>
        <dbReference type="ARBA" id="ARBA00022737"/>
    </source>
</evidence>
<feature type="domain" description="Prenyltransferase alpha-alpha toroid" evidence="9">
    <location>
        <begin position="109"/>
        <end position="433"/>
    </location>
</feature>
<comment type="caution">
    <text evidence="10">The sequence shown here is derived from an EMBL/GenBank/DDBJ whole genome shotgun (WGS) entry which is preliminary data.</text>
</comment>
<name>A0A9P4Q1Y4_9PEZI</name>
<dbReference type="EMBL" id="MU003855">
    <property type="protein sequence ID" value="KAF2716991.1"/>
    <property type="molecule type" value="Genomic_DNA"/>
</dbReference>
<dbReference type="GO" id="GO:0004660">
    <property type="term" value="F:protein farnesyltransferase activity"/>
    <property type="evidence" value="ECO:0007669"/>
    <property type="project" value="TreeGrafter"/>
</dbReference>
<keyword evidence="5" id="KW-0479">Metal-binding</keyword>
<comment type="similarity">
    <text evidence="2">Belongs to the protein prenyltransferase subunit beta family.</text>
</comment>
<accession>A0A9P4Q1Y4</accession>
<evidence type="ECO:0000256" key="3">
    <source>
        <dbReference type="ARBA" id="ARBA00022602"/>
    </source>
</evidence>